<organism evidence="3">
    <name type="scientific">Xanthomonas euvesicatoria pv. vesicatoria (strain 85-10)</name>
    <name type="common">Xanthomonas campestris pv. vesicatoria</name>
    <dbReference type="NCBI Taxonomy" id="316273"/>
    <lineage>
        <taxon>Bacteria</taxon>
        <taxon>Pseudomonadati</taxon>
        <taxon>Pseudomonadota</taxon>
        <taxon>Gammaproteobacteria</taxon>
        <taxon>Lysobacterales</taxon>
        <taxon>Lysobacteraceae</taxon>
        <taxon>Xanthomonas</taxon>
    </lineage>
</organism>
<dbReference type="KEGG" id="xcv:XCV1416"/>
<proteinExistence type="predicted"/>
<reference evidence="2 3" key="1">
    <citation type="journal article" date="2005" name="J. Bacteriol.">
        <title>Insights into genome plasticity and pathogenicity of the plant pathogenic Bacterium Xanthomonas campestris pv. vesicatoria revealed by the complete genome sequence.</title>
        <authorList>
            <person name="Thieme F."/>
            <person name="Koebnik R."/>
            <person name="Bekel T."/>
            <person name="Berger C."/>
            <person name="Boch J."/>
            <person name="Buettner D."/>
            <person name="Caldana C."/>
            <person name="Gaigalat L."/>
            <person name="Goesmann A."/>
            <person name="Kay S."/>
            <person name="Kirchner O."/>
            <person name="Lanz C."/>
            <person name="Linke B."/>
            <person name="McHardy A.C."/>
            <person name="Meyer F."/>
            <person name="Mittenhuber G."/>
            <person name="Nies D.H."/>
            <person name="Niesbach-Kloesgen U."/>
            <person name="Patschkowski T."/>
            <person name="Rueckert C."/>
            <person name="Rupp O."/>
            <person name="Schneicker S."/>
            <person name="Schuster S.C."/>
            <person name="Vorhoelter F.J."/>
            <person name="Weber E."/>
            <person name="Puehler A."/>
            <person name="Bonas U."/>
            <person name="Bartels D."/>
            <person name="Kaiser O."/>
        </authorList>
    </citation>
    <scope>NUCLEOTIDE SEQUENCE [LARGE SCALE GENOMIC DNA]</scope>
    <source>
        <strain evidence="2 3">85-10</strain>
    </source>
</reference>
<dbReference type="Proteomes" id="UP000007069">
    <property type="component" value="Chromosome"/>
</dbReference>
<gene>
    <name evidence="2" type="ordered locus">XCV1416</name>
</gene>
<evidence type="ECO:0000313" key="2">
    <source>
        <dbReference type="EMBL" id="CAJ23047.1"/>
    </source>
</evidence>
<dbReference type="HOGENOM" id="CLU_2482527_0_0_6"/>
<dbReference type="AlphaFoldDB" id="Q3BVR6"/>
<dbReference type="EMBL" id="AM039952">
    <property type="protein sequence ID" value="CAJ23047.1"/>
    <property type="molecule type" value="Genomic_DNA"/>
</dbReference>
<evidence type="ECO:0000313" key="3">
    <source>
        <dbReference type="Proteomes" id="UP000007069"/>
    </source>
</evidence>
<evidence type="ECO:0000256" key="1">
    <source>
        <dbReference type="SAM" id="MobiDB-lite"/>
    </source>
</evidence>
<feature type="region of interest" description="Disordered" evidence="1">
    <location>
        <begin position="1"/>
        <end position="29"/>
    </location>
</feature>
<protein>
    <submittedName>
        <fullName evidence="2">Uncharacterized protein</fullName>
    </submittedName>
</protein>
<accession>Q3BVR6</accession>
<sequence>MMQGDECRARMATGKKLDANNARPGARRRCAGCRQRSAWQSPSGRMASGAHARPVAAYRPTAGMQCIGVTHGNRTVPAGRCGRLVSG</sequence>
<name>Q3BVR6_XANE5</name>